<evidence type="ECO:0000256" key="2">
    <source>
        <dbReference type="ARBA" id="ARBA00007639"/>
    </source>
</evidence>
<proteinExistence type="inferred from homology"/>
<organism evidence="4 5">
    <name type="scientific">Pseudoalteromonas luteoviolacea S4060-1</name>
    <dbReference type="NCBI Taxonomy" id="1365257"/>
    <lineage>
        <taxon>Bacteria</taxon>
        <taxon>Pseudomonadati</taxon>
        <taxon>Pseudomonadota</taxon>
        <taxon>Gammaproteobacteria</taxon>
        <taxon>Alteromonadales</taxon>
        <taxon>Pseudoalteromonadaceae</taxon>
        <taxon>Pseudoalteromonas</taxon>
    </lineage>
</organism>
<comment type="caution">
    <text evidence="4">The sequence shown here is derived from an EMBL/GenBank/DDBJ whole genome shotgun (WGS) entry which is preliminary data.</text>
</comment>
<evidence type="ECO:0000313" key="5">
    <source>
        <dbReference type="Proteomes" id="UP000076661"/>
    </source>
</evidence>
<protein>
    <recommendedName>
        <fullName evidence="3">Periplasmic binding protein domain-containing protein</fullName>
    </recommendedName>
</protein>
<dbReference type="PATRIC" id="fig|1365257.3.peg.3241"/>
<sequence length="331" mass="37375">MKIRFIYLLGWSLLPLLVYSSNVFAQLTFALIGKTKNDSFYEQSFKGCQAFSRTVSDLTCIYDGADDYQDVRTQVLIVKEYINKGIDGLLISTTDSNFLVSGALELAREKGIPVITFDSDLLEKHHKYRLAYVGTNNFDFGVALGKAAKQFKKQDPQPICIQSGHRTTPNLNKRIQGVRHALSEGKGGKLDGSSGWIEYDRCPLYTMGRRDDSLSQLMTILDYKQPPIFLAVAGFAQFNPEYLTILLPYKQRIKNGIITILSADTEQIQLKALSNNLSSMNIGQKPYEMGKQSAELLYHYVKKGIKPLNSEYYLDFHYCNQSNVATCTVNY</sequence>
<evidence type="ECO:0000256" key="1">
    <source>
        <dbReference type="ARBA" id="ARBA00004418"/>
    </source>
</evidence>
<dbReference type="RefSeq" id="WP_063381767.1">
    <property type="nucleotide sequence ID" value="NZ_AUXX01000027.1"/>
</dbReference>
<feature type="domain" description="Periplasmic binding protein" evidence="3">
    <location>
        <begin position="29"/>
        <end position="302"/>
    </location>
</feature>
<dbReference type="SUPFAM" id="SSF53822">
    <property type="entry name" value="Periplasmic binding protein-like I"/>
    <property type="match status" value="1"/>
</dbReference>
<dbReference type="GO" id="GO:0055085">
    <property type="term" value="P:transmembrane transport"/>
    <property type="evidence" value="ECO:0007669"/>
    <property type="project" value="UniProtKB-ARBA"/>
</dbReference>
<evidence type="ECO:0000259" key="3">
    <source>
        <dbReference type="Pfam" id="PF13407"/>
    </source>
</evidence>
<dbReference type="Gene3D" id="3.40.50.2300">
    <property type="match status" value="2"/>
</dbReference>
<evidence type="ECO:0000313" key="4">
    <source>
        <dbReference type="EMBL" id="KZN64397.1"/>
    </source>
</evidence>
<accession>A0A167LEW8</accession>
<dbReference type="PANTHER" id="PTHR30036">
    <property type="entry name" value="D-XYLOSE-BINDING PERIPLASMIC PROTEIN"/>
    <property type="match status" value="1"/>
</dbReference>
<dbReference type="InterPro" id="IPR050555">
    <property type="entry name" value="Bact_Solute-Bind_Prot2"/>
</dbReference>
<dbReference type="EMBL" id="AUXX01000027">
    <property type="protein sequence ID" value="KZN64397.1"/>
    <property type="molecule type" value="Genomic_DNA"/>
</dbReference>
<dbReference type="Proteomes" id="UP000076661">
    <property type="component" value="Unassembled WGS sequence"/>
</dbReference>
<dbReference type="GO" id="GO:0030246">
    <property type="term" value="F:carbohydrate binding"/>
    <property type="evidence" value="ECO:0007669"/>
    <property type="project" value="TreeGrafter"/>
</dbReference>
<comment type="similarity">
    <text evidence="2">Belongs to the bacterial solute-binding protein 2 family.</text>
</comment>
<dbReference type="InterPro" id="IPR028082">
    <property type="entry name" value="Peripla_BP_I"/>
</dbReference>
<name>A0A167LEW8_9GAMM</name>
<dbReference type="Pfam" id="PF13407">
    <property type="entry name" value="Peripla_BP_4"/>
    <property type="match status" value="1"/>
</dbReference>
<dbReference type="InterPro" id="IPR025997">
    <property type="entry name" value="SBP_2_dom"/>
</dbReference>
<reference evidence="4 5" key="1">
    <citation type="submission" date="2013-07" db="EMBL/GenBank/DDBJ databases">
        <title>Comparative Genomic and Metabolomic Analysis of Twelve Strains of Pseudoalteromonas luteoviolacea.</title>
        <authorList>
            <person name="Vynne N.G."/>
            <person name="Mansson M."/>
            <person name="Gram L."/>
        </authorList>
    </citation>
    <scope>NUCLEOTIDE SEQUENCE [LARGE SCALE GENOMIC DNA]</scope>
    <source>
        <strain evidence="4 5">S4060-1</strain>
    </source>
</reference>
<dbReference type="PANTHER" id="PTHR30036:SF7">
    <property type="entry name" value="ABC TRANSPORTER PERIPLASMIC-BINDING PROTEIN YPHF"/>
    <property type="match status" value="1"/>
</dbReference>
<dbReference type="AlphaFoldDB" id="A0A167LEW8"/>
<gene>
    <name evidence="4" type="ORF">N478_22135</name>
</gene>
<dbReference type="GO" id="GO:0030288">
    <property type="term" value="C:outer membrane-bounded periplasmic space"/>
    <property type="evidence" value="ECO:0007669"/>
    <property type="project" value="TreeGrafter"/>
</dbReference>
<comment type="subcellular location">
    <subcellularLocation>
        <location evidence="1">Periplasm</location>
    </subcellularLocation>
</comment>